<comment type="caution">
    <text evidence="3">The sequence shown here is derived from an EMBL/GenBank/DDBJ whole genome shotgun (WGS) entry which is preliminary data.</text>
</comment>
<dbReference type="EMBL" id="JBEAFC010000006">
    <property type="protein sequence ID" value="KAL1553984.1"/>
    <property type="molecule type" value="Genomic_DNA"/>
</dbReference>
<organism evidence="3 4">
    <name type="scientific">Salvia divinorum</name>
    <name type="common">Maria pastora</name>
    <name type="synonym">Diviner's sage</name>
    <dbReference type="NCBI Taxonomy" id="28513"/>
    <lineage>
        <taxon>Eukaryota</taxon>
        <taxon>Viridiplantae</taxon>
        <taxon>Streptophyta</taxon>
        <taxon>Embryophyta</taxon>
        <taxon>Tracheophyta</taxon>
        <taxon>Spermatophyta</taxon>
        <taxon>Magnoliopsida</taxon>
        <taxon>eudicotyledons</taxon>
        <taxon>Gunneridae</taxon>
        <taxon>Pentapetalae</taxon>
        <taxon>asterids</taxon>
        <taxon>lamiids</taxon>
        <taxon>Lamiales</taxon>
        <taxon>Lamiaceae</taxon>
        <taxon>Nepetoideae</taxon>
        <taxon>Mentheae</taxon>
        <taxon>Salviinae</taxon>
        <taxon>Salvia</taxon>
        <taxon>Salvia subgen. Calosphace</taxon>
    </lineage>
</organism>
<sequence>MAALHDDDLEIGPLNAHLNGEPSGAIVLTPGQSEIERRPVGSSEEDYRLRALPFALKGEADTWFMRLPPNSIRTWADFRSMFLDYFFPATRTNALKKKIQGAT</sequence>
<proteinExistence type="predicted"/>
<dbReference type="PANTHER" id="PTHR33223">
    <property type="entry name" value="CCHC-TYPE DOMAIN-CONTAINING PROTEIN"/>
    <property type="match status" value="1"/>
</dbReference>
<protein>
    <recommendedName>
        <fullName evidence="2">Retrotransposon gag domain-containing protein</fullName>
    </recommendedName>
</protein>
<name>A0ABD1HC16_SALDI</name>
<evidence type="ECO:0000259" key="2">
    <source>
        <dbReference type="Pfam" id="PF03732"/>
    </source>
</evidence>
<feature type="region of interest" description="Disordered" evidence="1">
    <location>
        <begin position="13"/>
        <end position="42"/>
    </location>
</feature>
<dbReference type="AlphaFoldDB" id="A0ABD1HC16"/>
<dbReference type="Proteomes" id="UP001567538">
    <property type="component" value="Unassembled WGS sequence"/>
</dbReference>
<evidence type="ECO:0000256" key="1">
    <source>
        <dbReference type="SAM" id="MobiDB-lite"/>
    </source>
</evidence>
<gene>
    <name evidence="3" type="ORF">AAHA92_14592</name>
</gene>
<reference evidence="3 4" key="1">
    <citation type="submission" date="2024-06" db="EMBL/GenBank/DDBJ databases">
        <title>A chromosome level genome sequence of Diviner's sage (Salvia divinorum).</title>
        <authorList>
            <person name="Ford S.A."/>
            <person name="Ro D.-K."/>
            <person name="Ness R.W."/>
            <person name="Phillips M.A."/>
        </authorList>
    </citation>
    <scope>NUCLEOTIDE SEQUENCE [LARGE SCALE GENOMIC DNA]</scope>
    <source>
        <strain evidence="3">SAF-2024a</strain>
        <tissue evidence="3">Leaf</tissue>
    </source>
</reference>
<dbReference type="Pfam" id="PF03732">
    <property type="entry name" value="Retrotrans_gag"/>
    <property type="match status" value="1"/>
</dbReference>
<accession>A0ABD1HC16</accession>
<evidence type="ECO:0000313" key="4">
    <source>
        <dbReference type="Proteomes" id="UP001567538"/>
    </source>
</evidence>
<dbReference type="InterPro" id="IPR005162">
    <property type="entry name" value="Retrotrans_gag_dom"/>
</dbReference>
<evidence type="ECO:0000313" key="3">
    <source>
        <dbReference type="EMBL" id="KAL1553984.1"/>
    </source>
</evidence>
<feature type="domain" description="Retrotransposon gag" evidence="2">
    <location>
        <begin position="52"/>
        <end position="100"/>
    </location>
</feature>
<keyword evidence="4" id="KW-1185">Reference proteome</keyword>
<dbReference type="PANTHER" id="PTHR33223:SF11">
    <property type="entry name" value="ELEMENT PROTEIN, PUTATIVE-RELATED"/>
    <property type="match status" value="1"/>
</dbReference>